<dbReference type="InterPro" id="IPR047122">
    <property type="entry name" value="Trans-enoyl_RdTase-like"/>
</dbReference>
<comment type="caution">
    <text evidence="2">The sequence shown here is derived from an EMBL/GenBank/DDBJ whole genome shotgun (WGS) entry which is preliminary data.</text>
</comment>
<dbReference type="SUPFAM" id="SSF51735">
    <property type="entry name" value="NAD(P)-binding Rossmann-fold domains"/>
    <property type="match status" value="1"/>
</dbReference>
<dbReference type="InterPro" id="IPR013149">
    <property type="entry name" value="ADH-like_C"/>
</dbReference>
<dbReference type="InterPro" id="IPR036291">
    <property type="entry name" value="NAD(P)-bd_dom_sf"/>
</dbReference>
<dbReference type="SMART" id="SM00829">
    <property type="entry name" value="PKS_ER"/>
    <property type="match status" value="1"/>
</dbReference>
<evidence type="ECO:0000259" key="1">
    <source>
        <dbReference type="SMART" id="SM00829"/>
    </source>
</evidence>
<dbReference type="STRING" id="93625.A0A409XBQ6"/>
<keyword evidence="3" id="KW-1185">Reference proteome</keyword>
<dbReference type="EMBL" id="NHYD01002137">
    <property type="protein sequence ID" value="PPQ88219.1"/>
    <property type="molecule type" value="Genomic_DNA"/>
</dbReference>
<dbReference type="InParanoid" id="A0A409XBQ6"/>
<dbReference type="GO" id="GO:0016651">
    <property type="term" value="F:oxidoreductase activity, acting on NAD(P)H"/>
    <property type="evidence" value="ECO:0007669"/>
    <property type="project" value="InterPro"/>
</dbReference>
<gene>
    <name evidence="2" type="ORF">CVT25_005185</name>
</gene>
<name>A0A409XBQ6_PSICY</name>
<dbReference type="Pfam" id="PF08240">
    <property type="entry name" value="ADH_N"/>
    <property type="match status" value="1"/>
</dbReference>
<protein>
    <recommendedName>
        <fullName evidence="1">Enoyl reductase (ER) domain-containing protein</fullName>
    </recommendedName>
</protein>
<accession>A0A409XBQ6</accession>
<dbReference type="Proteomes" id="UP000283269">
    <property type="component" value="Unassembled WGS sequence"/>
</dbReference>
<dbReference type="SUPFAM" id="SSF50129">
    <property type="entry name" value="GroES-like"/>
    <property type="match status" value="1"/>
</dbReference>
<dbReference type="PANTHER" id="PTHR45348:SF2">
    <property type="entry name" value="ZINC-TYPE ALCOHOL DEHYDROGENASE-LIKE PROTEIN C2E1P3.01"/>
    <property type="match status" value="1"/>
</dbReference>
<dbReference type="CDD" id="cd08249">
    <property type="entry name" value="enoyl_reductase_like"/>
    <property type="match status" value="1"/>
</dbReference>
<dbReference type="Gene3D" id="3.40.50.720">
    <property type="entry name" value="NAD(P)-binding Rossmann-like Domain"/>
    <property type="match status" value="1"/>
</dbReference>
<reference evidence="2 3" key="1">
    <citation type="journal article" date="2018" name="Evol. Lett.">
        <title>Horizontal gene cluster transfer increased hallucinogenic mushroom diversity.</title>
        <authorList>
            <person name="Reynolds H.T."/>
            <person name="Vijayakumar V."/>
            <person name="Gluck-Thaler E."/>
            <person name="Korotkin H.B."/>
            <person name="Matheny P.B."/>
            <person name="Slot J.C."/>
        </authorList>
    </citation>
    <scope>NUCLEOTIDE SEQUENCE [LARGE SCALE GENOMIC DNA]</scope>
    <source>
        <strain evidence="2 3">2631</strain>
    </source>
</reference>
<dbReference type="OrthoDB" id="10257049at2759"/>
<dbReference type="Pfam" id="PF00107">
    <property type="entry name" value="ADH_zinc_N"/>
    <property type="match status" value="1"/>
</dbReference>
<evidence type="ECO:0000313" key="2">
    <source>
        <dbReference type="EMBL" id="PPQ88219.1"/>
    </source>
</evidence>
<dbReference type="InterPro" id="IPR020843">
    <property type="entry name" value="ER"/>
</dbReference>
<feature type="domain" description="Enoyl reductase (ER)" evidence="1">
    <location>
        <begin position="16"/>
        <end position="281"/>
    </location>
</feature>
<evidence type="ECO:0000313" key="3">
    <source>
        <dbReference type="Proteomes" id="UP000283269"/>
    </source>
</evidence>
<dbReference type="InterPro" id="IPR013154">
    <property type="entry name" value="ADH-like_N"/>
</dbReference>
<organism evidence="2 3">
    <name type="scientific">Psilocybe cyanescens</name>
    <dbReference type="NCBI Taxonomy" id="93625"/>
    <lineage>
        <taxon>Eukaryota</taxon>
        <taxon>Fungi</taxon>
        <taxon>Dikarya</taxon>
        <taxon>Basidiomycota</taxon>
        <taxon>Agaricomycotina</taxon>
        <taxon>Agaricomycetes</taxon>
        <taxon>Agaricomycetidae</taxon>
        <taxon>Agaricales</taxon>
        <taxon>Agaricineae</taxon>
        <taxon>Strophariaceae</taxon>
        <taxon>Psilocybe</taxon>
    </lineage>
</organism>
<dbReference type="Gene3D" id="3.90.180.10">
    <property type="entry name" value="Medium-chain alcohol dehydrogenases, catalytic domain"/>
    <property type="match status" value="1"/>
</dbReference>
<sequence>MVKPGHHLAAIIPSKGSLFEVSERPTPTPGPDELLIHVKAVALNPIDYYRLYIGAFVEVYPATIGSDYAGIIVAKGSNVSSEDLQVGTRVLGISASYAAKGAPDYGAFQERVLVPATAVTPLPDAVSFNEASVLPLAVLTAWSGWYQLGLPRDAVFTPEDKRGLIIWGGASSVGSVVVQAAKLLGFVTYVTASEKHHAYLKELGATRLFDYKGADVVEQIVKAIKEDGVAVQYAYHAIGDLQGTLDVLQKVKGEGIATVAHAPVLAPDAPKADGIEVKFVIPPMEPSQTAEFIQFVFTVWLKEKLAKGEIVASPRLQIVEGGLSSLQKGLDEWKNGVSGTKLVVEF</sequence>
<proteinExistence type="predicted"/>
<dbReference type="InterPro" id="IPR011032">
    <property type="entry name" value="GroES-like_sf"/>
</dbReference>
<dbReference type="PANTHER" id="PTHR45348">
    <property type="entry name" value="HYPOTHETICAL OXIDOREDUCTASE (EUROFUNG)"/>
    <property type="match status" value="1"/>
</dbReference>
<dbReference type="AlphaFoldDB" id="A0A409XBQ6"/>